<evidence type="ECO:0000313" key="8">
    <source>
        <dbReference type="EMBL" id="SFQ03327.1"/>
    </source>
</evidence>
<dbReference type="AlphaFoldDB" id="A0A1I5V7J5"/>
<dbReference type="InterPro" id="IPR037185">
    <property type="entry name" value="EmrE-like"/>
</dbReference>
<keyword evidence="5 6" id="KW-0472">Membrane</keyword>
<organism evidence="8 9">
    <name type="scientific">Tranquillimonas alkanivorans</name>
    <dbReference type="NCBI Taxonomy" id="441119"/>
    <lineage>
        <taxon>Bacteria</taxon>
        <taxon>Pseudomonadati</taxon>
        <taxon>Pseudomonadota</taxon>
        <taxon>Alphaproteobacteria</taxon>
        <taxon>Rhodobacterales</taxon>
        <taxon>Roseobacteraceae</taxon>
        <taxon>Tranquillimonas</taxon>
    </lineage>
</organism>
<feature type="transmembrane region" description="Helical" evidence="6">
    <location>
        <begin position="182"/>
        <end position="203"/>
    </location>
</feature>
<protein>
    <submittedName>
        <fullName evidence="8">EamA domain-containing membrane protein RarD</fullName>
    </submittedName>
</protein>
<keyword evidence="3 6" id="KW-0812">Transmembrane</keyword>
<evidence type="ECO:0000256" key="5">
    <source>
        <dbReference type="ARBA" id="ARBA00023136"/>
    </source>
</evidence>
<dbReference type="EMBL" id="FOXA01000028">
    <property type="protein sequence ID" value="SFQ03327.1"/>
    <property type="molecule type" value="Genomic_DNA"/>
</dbReference>
<feature type="transmembrane region" description="Helical" evidence="6">
    <location>
        <begin position="215"/>
        <end position="239"/>
    </location>
</feature>
<dbReference type="PANTHER" id="PTHR42920:SF5">
    <property type="entry name" value="EAMA DOMAIN-CONTAINING PROTEIN"/>
    <property type="match status" value="1"/>
</dbReference>
<gene>
    <name evidence="8" type="ORF">SAMN04488047_1281</name>
</gene>
<feature type="transmembrane region" description="Helical" evidence="6">
    <location>
        <begin position="153"/>
        <end position="170"/>
    </location>
</feature>
<comment type="subcellular location">
    <subcellularLocation>
        <location evidence="1">Cell membrane</location>
        <topology evidence="1">Multi-pass membrane protein</topology>
    </subcellularLocation>
</comment>
<feature type="transmembrane region" description="Helical" evidence="6">
    <location>
        <begin position="7"/>
        <end position="26"/>
    </location>
</feature>
<feature type="transmembrane region" description="Helical" evidence="6">
    <location>
        <begin position="70"/>
        <end position="88"/>
    </location>
</feature>
<feature type="transmembrane region" description="Helical" evidence="6">
    <location>
        <begin position="271"/>
        <end position="289"/>
    </location>
</feature>
<keyword evidence="2" id="KW-1003">Cell membrane</keyword>
<dbReference type="SUPFAM" id="SSF103481">
    <property type="entry name" value="Multidrug resistance efflux transporter EmrE"/>
    <property type="match status" value="2"/>
</dbReference>
<feature type="transmembrane region" description="Helical" evidence="6">
    <location>
        <begin position="124"/>
        <end position="141"/>
    </location>
</feature>
<evidence type="ECO:0000256" key="2">
    <source>
        <dbReference type="ARBA" id="ARBA00022475"/>
    </source>
</evidence>
<reference evidence="8 9" key="1">
    <citation type="submission" date="2016-10" db="EMBL/GenBank/DDBJ databases">
        <authorList>
            <person name="de Groot N.N."/>
        </authorList>
    </citation>
    <scope>NUCLEOTIDE SEQUENCE [LARGE SCALE GENOMIC DNA]</scope>
    <source>
        <strain evidence="8 9">DSM 19547</strain>
    </source>
</reference>
<keyword evidence="9" id="KW-1185">Reference proteome</keyword>
<feature type="domain" description="EamA" evidence="7">
    <location>
        <begin position="10"/>
        <end position="139"/>
    </location>
</feature>
<accession>A0A1I5V7J5</accession>
<feature type="transmembrane region" description="Helical" evidence="6">
    <location>
        <begin position="246"/>
        <end position="265"/>
    </location>
</feature>
<keyword evidence="4 6" id="KW-1133">Transmembrane helix</keyword>
<evidence type="ECO:0000256" key="3">
    <source>
        <dbReference type="ARBA" id="ARBA00022692"/>
    </source>
</evidence>
<dbReference type="GO" id="GO:0005886">
    <property type="term" value="C:plasma membrane"/>
    <property type="evidence" value="ECO:0007669"/>
    <property type="project" value="UniProtKB-SubCell"/>
</dbReference>
<sequence length="301" mass="31139">MTESQTVIIASLIVVATGAFWGVYWLPVRRMAEAGLPGAWGTLAAVALAALVLAPAAARHRREIAEAHPLALASIALGGAAFVLYSVALLYGRVAVIILLFYLTPVWSTLIGRYVMGWRSRPERTLAIALGLGGLGLMLGADGEVPLPRGLGEWLALLSGLLWSVSSTGIRSKSTLGSATAGFVFVLGACAGALVLVLVLGPWAPEVTPDERGAATNWVLAAGGIWWGLSMAALMWAAARLEPARVGLLLMSEVLVGALSGAVLAGERLGPLEVVGGALVLGAGGVEIWSGRSRGRRRHTA</sequence>
<dbReference type="PANTHER" id="PTHR42920">
    <property type="entry name" value="OS03G0707200 PROTEIN-RELATED"/>
    <property type="match status" value="1"/>
</dbReference>
<evidence type="ECO:0000256" key="4">
    <source>
        <dbReference type="ARBA" id="ARBA00022989"/>
    </source>
</evidence>
<dbReference type="OrthoDB" id="7340103at2"/>
<evidence type="ECO:0000259" key="7">
    <source>
        <dbReference type="Pfam" id="PF00892"/>
    </source>
</evidence>
<evidence type="ECO:0000313" key="9">
    <source>
        <dbReference type="Proteomes" id="UP000199356"/>
    </source>
</evidence>
<dbReference type="Pfam" id="PF00892">
    <property type="entry name" value="EamA"/>
    <property type="match status" value="1"/>
</dbReference>
<feature type="transmembrane region" description="Helical" evidence="6">
    <location>
        <begin position="38"/>
        <end position="58"/>
    </location>
</feature>
<evidence type="ECO:0000256" key="6">
    <source>
        <dbReference type="SAM" id="Phobius"/>
    </source>
</evidence>
<dbReference type="InterPro" id="IPR000620">
    <property type="entry name" value="EamA_dom"/>
</dbReference>
<feature type="transmembrane region" description="Helical" evidence="6">
    <location>
        <begin position="94"/>
        <end position="112"/>
    </location>
</feature>
<dbReference type="Proteomes" id="UP000199356">
    <property type="component" value="Unassembled WGS sequence"/>
</dbReference>
<dbReference type="InterPro" id="IPR051258">
    <property type="entry name" value="Diverse_Substrate_Transporter"/>
</dbReference>
<dbReference type="RefSeq" id="WP_093425064.1">
    <property type="nucleotide sequence ID" value="NZ_FOXA01000028.1"/>
</dbReference>
<proteinExistence type="predicted"/>
<name>A0A1I5V7J5_9RHOB</name>
<evidence type="ECO:0000256" key="1">
    <source>
        <dbReference type="ARBA" id="ARBA00004651"/>
    </source>
</evidence>